<evidence type="ECO:0000259" key="3">
    <source>
        <dbReference type="Pfam" id="PF00501"/>
    </source>
</evidence>
<reference evidence="5" key="1">
    <citation type="submission" date="2022-06" db="EMBL/GenBank/DDBJ databases">
        <title>Novel species in genus nocardia.</title>
        <authorList>
            <person name="Li F."/>
        </authorList>
    </citation>
    <scope>NUCLEOTIDE SEQUENCE</scope>
    <source>
        <strain evidence="5">CDC141</strain>
    </source>
</reference>
<dbReference type="InterPro" id="IPR042099">
    <property type="entry name" value="ANL_N_sf"/>
</dbReference>
<dbReference type="InterPro" id="IPR020845">
    <property type="entry name" value="AMP-binding_CS"/>
</dbReference>
<keyword evidence="2" id="KW-0436">Ligase</keyword>
<dbReference type="RefSeq" id="WP_251910131.1">
    <property type="nucleotide sequence ID" value="NZ_JAMRXG010000002.1"/>
</dbReference>
<dbReference type="Gene3D" id="3.40.50.12780">
    <property type="entry name" value="N-terminal domain of ligase-like"/>
    <property type="match status" value="1"/>
</dbReference>
<dbReference type="Pfam" id="PF13193">
    <property type="entry name" value="AMP-binding_C"/>
    <property type="match status" value="1"/>
</dbReference>
<dbReference type="InterPro" id="IPR045851">
    <property type="entry name" value="AMP-bd_C_sf"/>
</dbReference>
<feature type="domain" description="AMP-dependent synthetase/ligase" evidence="3">
    <location>
        <begin position="55"/>
        <end position="411"/>
    </location>
</feature>
<dbReference type="PANTHER" id="PTHR43767">
    <property type="entry name" value="LONG-CHAIN-FATTY-ACID--COA LIGASE"/>
    <property type="match status" value="1"/>
</dbReference>
<feature type="domain" description="AMP-binding enzyme C-terminal" evidence="4">
    <location>
        <begin position="459"/>
        <end position="534"/>
    </location>
</feature>
<dbReference type="AlphaFoldDB" id="A0A9X2E3T9"/>
<dbReference type="SUPFAM" id="SSF56801">
    <property type="entry name" value="Acetyl-CoA synthetase-like"/>
    <property type="match status" value="1"/>
</dbReference>
<evidence type="ECO:0000313" key="5">
    <source>
        <dbReference type="EMBL" id="MCM6773151.1"/>
    </source>
</evidence>
<evidence type="ECO:0000256" key="2">
    <source>
        <dbReference type="ARBA" id="ARBA00022598"/>
    </source>
</evidence>
<dbReference type="Gene3D" id="3.30.300.30">
    <property type="match status" value="1"/>
</dbReference>
<dbReference type="InterPro" id="IPR050237">
    <property type="entry name" value="ATP-dep_AMP-bd_enzyme"/>
</dbReference>
<comment type="caution">
    <text evidence="5">The sequence shown here is derived from an EMBL/GenBank/DDBJ whole genome shotgun (WGS) entry which is preliminary data.</text>
</comment>
<evidence type="ECO:0000256" key="1">
    <source>
        <dbReference type="ARBA" id="ARBA00006432"/>
    </source>
</evidence>
<gene>
    <name evidence="5" type="ORF">NDR86_06670</name>
</gene>
<protein>
    <submittedName>
        <fullName evidence="5">Acyl-CoA synthetase</fullName>
    </submittedName>
</protein>
<evidence type="ECO:0000259" key="4">
    <source>
        <dbReference type="Pfam" id="PF13193"/>
    </source>
</evidence>
<name>A0A9X2E3T9_9NOCA</name>
<dbReference type="GO" id="GO:0016878">
    <property type="term" value="F:acid-thiol ligase activity"/>
    <property type="evidence" value="ECO:0007669"/>
    <property type="project" value="UniProtKB-ARBA"/>
</dbReference>
<dbReference type="EMBL" id="JAMRXG010000002">
    <property type="protein sequence ID" value="MCM6773151.1"/>
    <property type="molecule type" value="Genomic_DNA"/>
</dbReference>
<accession>A0A9X2E3T9</accession>
<dbReference type="CDD" id="cd04433">
    <property type="entry name" value="AFD_class_I"/>
    <property type="match status" value="1"/>
</dbReference>
<sequence length="549" mass="59093">MARTKTVLRKVADLALGVDVMRRRGLFDPLRPDLALRSARDVARFGPFAGVVRQGALTHPEAVAIVDEAGALTFGELDRKSNALARGLAATGLGPGDVVALLARDHRGMVLSLLAAGKLGVRTVLMNTGFGGPQLADVAARERARTVLYDSEFGGLLAALPATVERILTWVDEWDEVDPSTPTVASLAADRSTAALPAPPRPGGMVMLTSGTTGTPKGIPRDRTSPFASAQFVDRIPLPRGATIVMAAPTFHGTGLSQFTLGLALRNRVVFQQRRFDPEQTLAHIAEYRAEALVLVPTMLQRILNLGPEVLAKYDTSSLRVLVASGSAMAADVVTRALDHFGDVLYNMYGSTECTVISIATPAELRAAPTTAGRPPVGIGLALYDQNRRRITVPHVPGTIFIANPHAHRTYTDGRDKETVEGMISSGDVGHFDDSGLLFIDGRDDDMIVSGGENVFPQEVENLLADRPDVLEAAVVGVDDRDFGKRLRAFVVPAPHADRDPQRIKDYVGANLARYKVPREVIFLDELPRNATGKLLRKPLVELDPESLR</sequence>
<dbReference type="PROSITE" id="PS00455">
    <property type="entry name" value="AMP_BINDING"/>
    <property type="match status" value="1"/>
</dbReference>
<keyword evidence="6" id="KW-1185">Reference proteome</keyword>
<dbReference type="PANTHER" id="PTHR43767:SF1">
    <property type="entry name" value="NONRIBOSOMAL PEPTIDE SYNTHASE PES1 (EUROFUNG)-RELATED"/>
    <property type="match status" value="1"/>
</dbReference>
<dbReference type="Pfam" id="PF00501">
    <property type="entry name" value="AMP-binding"/>
    <property type="match status" value="1"/>
</dbReference>
<organism evidence="5 6">
    <name type="scientific">Nocardia pulmonis</name>
    <dbReference type="NCBI Taxonomy" id="2951408"/>
    <lineage>
        <taxon>Bacteria</taxon>
        <taxon>Bacillati</taxon>
        <taxon>Actinomycetota</taxon>
        <taxon>Actinomycetes</taxon>
        <taxon>Mycobacteriales</taxon>
        <taxon>Nocardiaceae</taxon>
        <taxon>Nocardia</taxon>
    </lineage>
</organism>
<evidence type="ECO:0000313" key="6">
    <source>
        <dbReference type="Proteomes" id="UP001139157"/>
    </source>
</evidence>
<dbReference type="InterPro" id="IPR025110">
    <property type="entry name" value="AMP-bd_C"/>
</dbReference>
<proteinExistence type="inferred from homology"/>
<comment type="similarity">
    <text evidence="1">Belongs to the ATP-dependent AMP-binding enzyme family.</text>
</comment>
<dbReference type="InterPro" id="IPR000873">
    <property type="entry name" value="AMP-dep_synth/lig_dom"/>
</dbReference>
<dbReference type="Proteomes" id="UP001139157">
    <property type="component" value="Unassembled WGS sequence"/>
</dbReference>
<dbReference type="FunFam" id="3.30.300.30:FF:000008">
    <property type="entry name" value="2,3-dihydroxybenzoate-AMP ligase"/>
    <property type="match status" value="1"/>
</dbReference>